<dbReference type="GO" id="GO:0051537">
    <property type="term" value="F:2 iron, 2 sulfur cluster binding"/>
    <property type="evidence" value="ECO:0007669"/>
    <property type="project" value="UniProtKB-KW"/>
</dbReference>
<sequence>MGVIHVIDRAGERHELEALEGWRVMEIIRDWNLPIEGMCGGACECATCHVFVASEWLGRLHPPSEEEEGQLDMVPLTQPNSRLACQILYAPELDGLEVTLAPVSG</sequence>
<proteinExistence type="inferred from homology"/>
<evidence type="ECO:0000256" key="2">
    <source>
        <dbReference type="ARBA" id="ARBA00022714"/>
    </source>
</evidence>
<dbReference type="PANTHER" id="PTHR23426">
    <property type="entry name" value="FERREDOXIN/ADRENODOXIN"/>
    <property type="match status" value="1"/>
</dbReference>
<evidence type="ECO:0000256" key="6">
    <source>
        <dbReference type="ARBA" id="ARBA00034078"/>
    </source>
</evidence>
<dbReference type="InterPro" id="IPR012675">
    <property type="entry name" value="Beta-grasp_dom_sf"/>
</dbReference>
<dbReference type="GO" id="GO:0140647">
    <property type="term" value="P:P450-containing electron transport chain"/>
    <property type="evidence" value="ECO:0007669"/>
    <property type="project" value="InterPro"/>
</dbReference>
<protein>
    <submittedName>
        <fullName evidence="8">Ferredoxin, 2Fe-2S</fullName>
    </submittedName>
</protein>
<comment type="cofactor">
    <cofactor evidence="6">
        <name>[2Fe-2S] cluster</name>
        <dbReference type="ChEBI" id="CHEBI:190135"/>
    </cofactor>
</comment>
<keyword evidence="5" id="KW-0411">Iron-sulfur</keyword>
<accession>A0A6J4KR33</accession>
<dbReference type="InterPro" id="IPR001055">
    <property type="entry name" value="Adrenodoxin-like"/>
</dbReference>
<organism evidence="8">
    <name type="scientific">uncultured Microvirga sp</name>
    <dbReference type="NCBI Taxonomy" id="412392"/>
    <lineage>
        <taxon>Bacteria</taxon>
        <taxon>Pseudomonadati</taxon>
        <taxon>Pseudomonadota</taxon>
        <taxon>Alphaproteobacteria</taxon>
        <taxon>Hyphomicrobiales</taxon>
        <taxon>Methylobacteriaceae</taxon>
        <taxon>Microvirga</taxon>
        <taxon>environmental samples</taxon>
    </lineage>
</organism>
<keyword evidence="4" id="KW-0408">Iron</keyword>
<dbReference type="SUPFAM" id="SSF54292">
    <property type="entry name" value="2Fe-2S ferredoxin-like"/>
    <property type="match status" value="1"/>
</dbReference>
<evidence type="ECO:0000313" key="8">
    <source>
        <dbReference type="EMBL" id="CAA9313066.1"/>
    </source>
</evidence>
<dbReference type="CDD" id="cd00207">
    <property type="entry name" value="fer2"/>
    <property type="match status" value="1"/>
</dbReference>
<evidence type="ECO:0000259" key="7">
    <source>
        <dbReference type="Pfam" id="PF00111"/>
    </source>
</evidence>
<dbReference type="AlphaFoldDB" id="A0A6J4KR33"/>
<reference evidence="8" key="1">
    <citation type="submission" date="2020-02" db="EMBL/GenBank/DDBJ databases">
        <authorList>
            <person name="Meier V. D."/>
        </authorList>
    </citation>
    <scope>NUCLEOTIDE SEQUENCE</scope>
    <source>
        <strain evidence="8">AVDCRST_MAG90</strain>
    </source>
</reference>
<gene>
    <name evidence="8" type="ORF">AVDCRST_MAG90-590</name>
</gene>
<evidence type="ECO:0000256" key="4">
    <source>
        <dbReference type="ARBA" id="ARBA00023004"/>
    </source>
</evidence>
<keyword evidence="3" id="KW-0479">Metal-binding</keyword>
<name>A0A6J4KR33_9HYPH</name>
<dbReference type="GO" id="GO:0009055">
    <property type="term" value="F:electron transfer activity"/>
    <property type="evidence" value="ECO:0007669"/>
    <property type="project" value="TreeGrafter"/>
</dbReference>
<dbReference type="Pfam" id="PF00111">
    <property type="entry name" value="Fer2"/>
    <property type="match status" value="1"/>
</dbReference>
<evidence type="ECO:0000256" key="5">
    <source>
        <dbReference type="ARBA" id="ARBA00023014"/>
    </source>
</evidence>
<comment type="similarity">
    <text evidence="1">Belongs to the adrenodoxin/putidaredoxin family.</text>
</comment>
<keyword evidence="2" id="KW-0001">2Fe-2S</keyword>
<feature type="domain" description="2Fe-2S ferredoxin-type" evidence="7">
    <location>
        <begin position="10"/>
        <end position="88"/>
    </location>
</feature>
<evidence type="ECO:0000256" key="3">
    <source>
        <dbReference type="ARBA" id="ARBA00022723"/>
    </source>
</evidence>
<dbReference type="Gene3D" id="3.10.20.30">
    <property type="match status" value="1"/>
</dbReference>
<dbReference type="EMBL" id="CADCUC010000110">
    <property type="protein sequence ID" value="CAA9313066.1"/>
    <property type="molecule type" value="Genomic_DNA"/>
</dbReference>
<dbReference type="InterPro" id="IPR001041">
    <property type="entry name" value="2Fe-2S_ferredoxin-type"/>
</dbReference>
<dbReference type="PRINTS" id="PR00355">
    <property type="entry name" value="ADRENODOXIN"/>
</dbReference>
<dbReference type="GO" id="GO:0046872">
    <property type="term" value="F:metal ion binding"/>
    <property type="evidence" value="ECO:0007669"/>
    <property type="project" value="UniProtKB-KW"/>
</dbReference>
<dbReference type="PANTHER" id="PTHR23426:SF65">
    <property type="entry name" value="FERREDOXIN-2, MITOCHONDRIAL"/>
    <property type="match status" value="1"/>
</dbReference>
<evidence type="ECO:0000256" key="1">
    <source>
        <dbReference type="ARBA" id="ARBA00010914"/>
    </source>
</evidence>
<dbReference type="InterPro" id="IPR036010">
    <property type="entry name" value="2Fe-2S_ferredoxin-like_sf"/>
</dbReference>